<name>A0AAD4BQQ1_BOLED</name>
<sequence length="143" mass="16441">MMPTFEGVLHASEPLSDRDTQLYMIDCLSRKRGPPSSSPVSSKARKMVMDAVVVREVTSFPWYTEGCRVESVSEEDSEDEYDEEEEETEEEDEDEEEEEDDVNYSNDEDKYEKDSAQQAVSRRRKPAGKPAQRFIKDVVCNVV</sequence>
<dbReference type="EMBL" id="WHUW01000018">
    <property type="protein sequence ID" value="KAF8437706.1"/>
    <property type="molecule type" value="Genomic_DNA"/>
</dbReference>
<dbReference type="Proteomes" id="UP001194468">
    <property type="component" value="Unassembled WGS sequence"/>
</dbReference>
<organism evidence="2 3">
    <name type="scientific">Boletus edulis BED1</name>
    <dbReference type="NCBI Taxonomy" id="1328754"/>
    <lineage>
        <taxon>Eukaryota</taxon>
        <taxon>Fungi</taxon>
        <taxon>Dikarya</taxon>
        <taxon>Basidiomycota</taxon>
        <taxon>Agaricomycotina</taxon>
        <taxon>Agaricomycetes</taxon>
        <taxon>Agaricomycetidae</taxon>
        <taxon>Boletales</taxon>
        <taxon>Boletineae</taxon>
        <taxon>Boletaceae</taxon>
        <taxon>Boletoideae</taxon>
        <taxon>Boletus</taxon>
    </lineage>
</organism>
<dbReference type="AlphaFoldDB" id="A0AAD4BQQ1"/>
<reference evidence="2" key="2">
    <citation type="journal article" date="2020" name="Nat. Commun.">
        <title>Large-scale genome sequencing of mycorrhizal fungi provides insights into the early evolution of symbiotic traits.</title>
        <authorList>
            <person name="Miyauchi S."/>
            <person name="Kiss E."/>
            <person name="Kuo A."/>
            <person name="Drula E."/>
            <person name="Kohler A."/>
            <person name="Sanchez-Garcia M."/>
            <person name="Morin E."/>
            <person name="Andreopoulos B."/>
            <person name="Barry K.W."/>
            <person name="Bonito G."/>
            <person name="Buee M."/>
            <person name="Carver A."/>
            <person name="Chen C."/>
            <person name="Cichocki N."/>
            <person name="Clum A."/>
            <person name="Culley D."/>
            <person name="Crous P.W."/>
            <person name="Fauchery L."/>
            <person name="Girlanda M."/>
            <person name="Hayes R.D."/>
            <person name="Keri Z."/>
            <person name="LaButti K."/>
            <person name="Lipzen A."/>
            <person name="Lombard V."/>
            <person name="Magnuson J."/>
            <person name="Maillard F."/>
            <person name="Murat C."/>
            <person name="Nolan M."/>
            <person name="Ohm R.A."/>
            <person name="Pangilinan J."/>
            <person name="Pereira M.F."/>
            <person name="Perotto S."/>
            <person name="Peter M."/>
            <person name="Pfister S."/>
            <person name="Riley R."/>
            <person name="Sitrit Y."/>
            <person name="Stielow J.B."/>
            <person name="Szollosi G."/>
            <person name="Zifcakova L."/>
            <person name="Stursova M."/>
            <person name="Spatafora J.W."/>
            <person name="Tedersoo L."/>
            <person name="Vaario L.M."/>
            <person name="Yamada A."/>
            <person name="Yan M."/>
            <person name="Wang P."/>
            <person name="Xu J."/>
            <person name="Bruns T."/>
            <person name="Baldrian P."/>
            <person name="Vilgalys R."/>
            <person name="Dunand C."/>
            <person name="Henrissat B."/>
            <person name="Grigoriev I.V."/>
            <person name="Hibbett D."/>
            <person name="Nagy L.G."/>
            <person name="Martin F.M."/>
        </authorList>
    </citation>
    <scope>NUCLEOTIDE SEQUENCE</scope>
    <source>
        <strain evidence="2">BED1</strain>
    </source>
</reference>
<gene>
    <name evidence="2" type="ORF">L210DRAFT_246296</name>
</gene>
<evidence type="ECO:0000256" key="1">
    <source>
        <dbReference type="SAM" id="MobiDB-lite"/>
    </source>
</evidence>
<reference evidence="2" key="1">
    <citation type="submission" date="2019-10" db="EMBL/GenBank/DDBJ databases">
        <authorList>
            <consortium name="DOE Joint Genome Institute"/>
            <person name="Kuo A."/>
            <person name="Miyauchi S."/>
            <person name="Kiss E."/>
            <person name="Drula E."/>
            <person name="Kohler A."/>
            <person name="Sanchez-Garcia M."/>
            <person name="Andreopoulos B."/>
            <person name="Barry K.W."/>
            <person name="Bonito G."/>
            <person name="Buee M."/>
            <person name="Carver A."/>
            <person name="Chen C."/>
            <person name="Cichocki N."/>
            <person name="Clum A."/>
            <person name="Culley D."/>
            <person name="Crous P.W."/>
            <person name="Fauchery L."/>
            <person name="Girlanda M."/>
            <person name="Hayes R."/>
            <person name="Keri Z."/>
            <person name="LaButti K."/>
            <person name="Lipzen A."/>
            <person name="Lombard V."/>
            <person name="Magnuson J."/>
            <person name="Maillard F."/>
            <person name="Morin E."/>
            <person name="Murat C."/>
            <person name="Nolan M."/>
            <person name="Ohm R."/>
            <person name="Pangilinan J."/>
            <person name="Pereira M."/>
            <person name="Perotto S."/>
            <person name="Peter M."/>
            <person name="Riley R."/>
            <person name="Sitrit Y."/>
            <person name="Stielow B."/>
            <person name="Szollosi G."/>
            <person name="Zifcakova L."/>
            <person name="Stursova M."/>
            <person name="Spatafora J.W."/>
            <person name="Tedersoo L."/>
            <person name="Vaario L.-M."/>
            <person name="Yamada A."/>
            <person name="Yan M."/>
            <person name="Wang P."/>
            <person name="Xu J."/>
            <person name="Bruns T."/>
            <person name="Baldrian P."/>
            <person name="Vilgalys R."/>
            <person name="Henrissat B."/>
            <person name="Grigoriev I.V."/>
            <person name="Hibbett D."/>
            <person name="Nagy L.G."/>
            <person name="Martin F.M."/>
        </authorList>
    </citation>
    <scope>NUCLEOTIDE SEQUENCE</scope>
    <source>
        <strain evidence="2">BED1</strain>
    </source>
</reference>
<accession>A0AAD4BQQ1</accession>
<proteinExistence type="predicted"/>
<protein>
    <submittedName>
        <fullName evidence="2">Uncharacterized protein</fullName>
    </submittedName>
</protein>
<comment type="caution">
    <text evidence="2">The sequence shown here is derived from an EMBL/GenBank/DDBJ whole genome shotgun (WGS) entry which is preliminary data.</text>
</comment>
<feature type="compositionally biased region" description="Acidic residues" evidence="1">
    <location>
        <begin position="72"/>
        <end position="102"/>
    </location>
</feature>
<evidence type="ECO:0000313" key="3">
    <source>
        <dbReference type="Proteomes" id="UP001194468"/>
    </source>
</evidence>
<evidence type="ECO:0000313" key="2">
    <source>
        <dbReference type="EMBL" id="KAF8437706.1"/>
    </source>
</evidence>
<keyword evidence="3" id="KW-1185">Reference proteome</keyword>
<feature type="region of interest" description="Disordered" evidence="1">
    <location>
        <begin position="66"/>
        <end position="131"/>
    </location>
</feature>